<comment type="caution">
    <text evidence="10">The sequence shown here is derived from an EMBL/GenBank/DDBJ whole genome shotgun (WGS) entry which is preliminary data.</text>
</comment>
<dbReference type="Pfam" id="PF11967">
    <property type="entry name" value="RecO_N"/>
    <property type="match status" value="1"/>
</dbReference>
<evidence type="ECO:0000256" key="4">
    <source>
        <dbReference type="ARBA" id="ARBA00022763"/>
    </source>
</evidence>
<reference evidence="10 11" key="1">
    <citation type="journal article" date="2020" name="Microorganisms">
        <title>Osmotic Adaptation and Compatible Solute Biosynthesis of Phototrophic Bacteria as Revealed from Genome Analyses.</title>
        <authorList>
            <person name="Imhoff J.F."/>
            <person name="Rahn T."/>
            <person name="Kunzel S."/>
            <person name="Keller A."/>
            <person name="Neulinger S.C."/>
        </authorList>
    </citation>
    <scope>NUCLEOTIDE SEQUENCE [LARGE SCALE GENOMIC DNA]</scope>
    <source>
        <strain evidence="10 11">DSM 15116</strain>
    </source>
</reference>
<dbReference type="Gene3D" id="2.40.50.140">
    <property type="entry name" value="Nucleic acid-binding proteins"/>
    <property type="match status" value="1"/>
</dbReference>
<comment type="function">
    <text evidence="1 8">Involved in DNA repair and RecF pathway recombination.</text>
</comment>
<dbReference type="InterPro" id="IPR022572">
    <property type="entry name" value="DNA_rep/recomb_RecO_N"/>
</dbReference>
<dbReference type="SUPFAM" id="SSF50249">
    <property type="entry name" value="Nucleic acid-binding proteins"/>
    <property type="match status" value="1"/>
</dbReference>
<dbReference type="Pfam" id="PF02565">
    <property type="entry name" value="RecO_C"/>
    <property type="match status" value="1"/>
</dbReference>
<evidence type="ECO:0000313" key="11">
    <source>
        <dbReference type="Proteomes" id="UP000738126"/>
    </source>
</evidence>
<keyword evidence="4 8" id="KW-0227">DNA damage</keyword>
<dbReference type="PANTHER" id="PTHR33991">
    <property type="entry name" value="DNA REPAIR PROTEIN RECO"/>
    <property type="match status" value="1"/>
</dbReference>
<evidence type="ECO:0000256" key="3">
    <source>
        <dbReference type="ARBA" id="ARBA00021310"/>
    </source>
</evidence>
<dbReference type="InterPro" id="IPR042242">
    <property type="entry name" value="RecO_C"/>
</dbReference>
<evidence type="ECO:0000256" key="7">
    <source>
        <dbReference type="ARBA" id="ARBA00033409"/>
    </source>
</evidence>
<evidence type="ECO:0000259" key="9">
    <source>
        <dbReference type="Pfam" id="PF11967"/>
    </source>
</evidence>
<keyword evidence="6 8" id="KW-0234">DNA repair</keyword>
<sequence>MSAPEAHCPAWVLHRRPYGETGALVELFTREHGRLGAVARGARRRGWGGLLEPFVPLHAAWRGRGELKTITDLEQAGAGYRLRGEALACGFYMAELLLAMTRREDPHPRTWEAYAVGLDALTGPAEPALRRFELALLAESGYGLRLEEDVHGAPIAAERPYRYAPERGPEPLEPDEAGEAGGACLHGATLLALATGEGLAEEPVRSEARRLMRTVLSHRLGGRRLRSRELFRSFRKPHQ</sequence>
<evidence type="ECO:0000313" key="10">
    <source>
        <dbReference type="EMBL" id="MBK1726478.1"/>
    </source>
</evidence>
<keyword evidence="5 8" id="KW-0233">DNA recombination</keyword>
<evidence type="ECO:0000256" key="6">
    <source>
        <dbReference type="ARBA" id="ARBA00023204"/>
    </source>
</evidence>
<feature type="domain" description="DNA replication/recombination mediator RecO N-terminal" evidence="9">
    <location>
        <begin position="5"/>
        <end position="74"/>
    </location>
</feature>
<name>A0ABS1E692_9GAMM</name>
<dbReference type="RefSeq" id="WP_200257675.1">
    <property type="nucleotide sequence ID" value="NZ_NRSH01000045.1"/>
</dbReference>
<gene>
    <name evidence="8 10" type="primary">recO</name>
    <name evidence="10" type="ORF">CKO13_05475</name>
</gene>
<proteinExistence type="inferred from homology"/>
<keyword evidence="11" id="KW-1185">Reference proteome</keyword>
<evidence type="ECO:0000256" key="2">
    <source>
        <dbReference type="ARBA" id="ARBA00007452"/>
    </source>
</evidence>
<evidence type="ECO:0000256" key="8">
    <source>
        <dbReference type="HAMAP-Rule" id="MF_00201"/>
    </source>
</evidence>
<evidence type="ECO:0000256" key="1">
    <source>
        <dbReference type="ARBA" id="ARBA00003065"/>
    </source>
</evidence>
<dbReference type="EMBL" id="NRSH01000045">
    <property type="protein sequence ID" value="MBK1726478.1"/>
    <property type="molecule type" value="Genomic_DNA"/>
</dbReference>
<dbReference type="PANTHER" id="PTHR33991:SF1">
    <property type="entry name" value="DNA REPAIR PROTEIN RECO"/>
    <property type="match status" value="1"/>
</dbReference>
<accession>A0ABS1E692</accession>
<dbReference type="Gene3D" id="1.20.1440.120">
    <property type="entry name" value="Recombination protein O, C-terminal domain"/>
    <property type="match status" value="1"/>
</dbReference>
<comment type="similarity">
    <text evidence="2 8">Belongs to the RecO family.</text>
</comment>
<evidence type="ECO:0000256" key="5">
    <source>
        <dbReference type="ARBA" id="ARBA00023172"/>
    </source>
</evidence>
<dbReference type="InterPro" id="IPR012340">
    <property type="entry name" value="NA-bd_OB-fold"/>
</dbReference>
<dbReference type="HAMAP" id="MF_00201">
    <property type="entry name" value="RecO"/>
    <property type="match status" value="1"/>
</dbReference>
<dbReference type="InterPro" id="IPR003717">
    <property type="entry name" value="RecO"/>
</dbReference>
<dbReference type="Proteomes" id="UP000738126">
    <property type="component" value="Unassembled WGS sequence"/>
</dbReference>
<organism evidence="10 11">
    <name type="scientific">Halorhodospira neutriphila</name>
    <dbReference type="NCBI Taxonomy" id="168379"/>
    <lineage>
        <taxon>Bacteria</taxon>
        <taxon>Pseudomonadati</taxon>
        <taxon>Pseudomonadota</taxon>
        <taxon>Gammaproteobacteria</taxon>
        <taxon>Chromatiales</taxon>
        <taxon>Ectothiorhodospiraceae</taxon>
        <taxon>Halorhodospira</taxon>
    </lineage>
</organism>
<dbReference type="InterPro" id="IPR037278">
    <property type="entry name" value="ARFGAP/RecO"/>
</dbReference>
<dbReference type="NCBIfam" id="TIGR00613">
    <property type="entry name" value="reco"/>
    <property type="match status" value="1"/>
</dbReference>
<dbReference type="SUPFAM" id="SSF57863">
    <property type="entry name" value="ArfGap/RecO-like zinc finger"/>
    <property type="match status" value="1"/>
</dbReference>
<protein>
    <recommendedName>
        <fullName evidence="3 8">DNA repair protein RecO</fullName>
    </recommendedName>
    <alternativeName>
        <fullName evidence="7 8">Recombination protein O</fullName>
    </alternativeName>
</protein>